<dbReference type="InterPro" id="IPR025989">
    <property type="entry name" value="Virulence_F_dom"/>
</dbReference>
<dbReference type="AlphaFoldDB" id="A0A4R4EEY2"/>
<dbReference type="InterPro" id="IPR036498">
    <property type="entry name" value="Nfu/NifU_N_sf"/>
</dbReference>
<evidence type="ECO:0000256" key="1">
    <source>
        <dbReference type="ARBA" id="ARBA00045876"/>
    </source>
</evidence>
<dbReference type="SMART" id="SM00567">
    <property type="entry name" value="EZ_HEAT"/>
    <property type="match status" value="3"/>
</dbReference>
<dbReference type="InterPro" id="IPR021133">
    <property type="entry name" value="HEAT_type_2"/>
</dbReference>
<dbReference type="InterPro" id="IPR004155">
    <property type="entry name" value="PBS_lyase_HEAT"/>
</dbReference>
<gene>
    <name evidence="3" type="ORF">E0485_10025</name>
</gene>
<dbReference type="PROSITE" id="PS50077">
    <property type="entry name" value="HEAT_REPEAT"/>
    <property type="match status" value="1"/>
</dbReference>
<dbReference type="GO" id="GO:0016491">
    <property type="term" value="F:oxidoreductase activity"/>
    <property type="evidence" value="ECO:0007669"/>
    <property type="project" value="TreeGrafter"/>
</dbReference>
<evidence type="ECO:0000259" key="2">
    <source>
        <dbReference type="SMART" id="SM00932"/>
    </source>
</evidence>
<dbReference type="Pfam" id="PF13769">
    <property type="entry name" value="Virulence_fact"/>
    <property type="match status" value="1"/>
</dbReference>
<protein>
    <submittedName>
        <fullName evidence="3">Virulence factor</fullName>
    </submittedName>
</protein>
<sequence>MKLLSIEPTPSPNSMKLNMDESLPTGIMKTYDRSNYDTAPSYVQHLLDIQGVKSVFQTADFIALDRESKGDWEQILKSAAVVLGGTGSSTGEAQSADEESTSAFGEVLVLLQTFRNIPLQVRVRAGSDEARAAMPQRFNDAVSRAAANSLLRERRLDELGVRYGELQEVLDAVIAELDASYTDERLAALVEAAAADNAAAEPAAAGSAAAAASVRPPARTNEEIAASLSDPDWKHRYAALQAVQPSMNTLPLLLRALNDEHVSIRRLATVYIGDIREPEILPYLYQALEDRVPTIRRTAGDTLSDIGDPAAIPAMIKALSDSNRLVRWRAARFLYEVGDHTALDALRAAANDTEFEIRLQVNMAIARIESGQEAEGTVWQQMTRRND</sequence>
<dbReference type="SUPFAM" id="SSF48371">
    <property type="entry name" value="ARM repeat"/>
    <property type="match status" value="1"/>
</dbReference>
<proteinExistence type="predicted"/>
<dbReference type="RefSeq" id="WP_132417886.1">
    <property type="nucleotide sequence ID" value="NZ_SKFG01000008.1"/>
</dbReference>
<name>A0A4R4EEY2_9BACL</name>
<dbReference type="InterPro" id="IPR016024">
    <property type="entry name" value="ARM-type_fold"/>
</dbReference>
<dbReference type="Pfam" id="PF08712">
    <property type="entry name" value="Nfu_N"/>
    <property type="match status" value="1"/>
</dbReference>
<dbReference type="EMBL" id="SKFG01000008">
    <property type="protein sequence ID" value="TCZ77803.1"/>
    <property type="molecule type" value="Genomic_DNA"/>
</dbReference>
<dbReference type="Proteomes" id="UP000295418">
    <property type="component" value="Unassembled WGS sequence"/>
</dbReference>
<organism evidence="3 4">
    <name type="scientific">Paenibacillus albiflavus</name>
    <dbReference type="NCBI Taxonomy" id="2545760"/>
    <lineage>
        <taxon>Bacteria</taxon>
        <taxon>Bacillati</taxon>
        <taxon>Bacillota</taxon>
        <taxon>Bacilli</taxon>
        <taxon>Bacillales</taxon>
        <taxon>Paenibacillaceae</taxon>
        <taxon>Paenibacillus</taxon>
    </lineage>
</organism>
<dbReference type="InterPro" id="IPR014824">
    <property type="entry name" value="Nfu/NifU_N"/>
</dbReference>
<dbReference type="OrthoDB" id="420201at2"/>
<dbReference type="SMART" id="SM00932">
    <property type="entry name" value="Nfu_N"/>
    <property type="match status" value="1"/>
</dbReference>
<evidence type="ECO:0000313" key="3">
    <source>
        <dbReference type="EMBL" id="TCZ77803.1"/>
    </source>
</evidence>
<comment type="function">
    <text evidence="1">Catalyzes the hydroxylation of the N(6)-(4-aminobutyl)-L-lysine intermediate produced by deoxyhypusine synthase/DHPS on a critical lysine of the eukaryotic translation initiation factor 5A/eIF-5A. This is the second step of the post-translational modification of that lysine into an unusual amino acid residue named hypusine. Hypusination is unique to mature eIF-5A factor and is essential for its function.</text>
</comment>
<comment type="caution">
    <text evidence="3">The sequence shown here is derived from an EMBL/GenBank/DDBJ whole genome shotgun (WGS) entry which is preliminary data.</text>
</comment>
<dbReference type="Gene3D" id="3.30.1370.70">
    <property type="entry name" value="Scaffold protein Nfu/NifU, N-terminal domain"/>
    <property type="match status" value="1"/>
</dbReference>
<dbReference type="SUPFAM" id="SSF110836">
    <property type="entry name" value="Hypothetical protein SAV1430"/>
    <property type="match status" value="1"/>
</dbReference>
<feature type="domain" description="Scaffold protein Nfu/NifU N-terminal" evidence="2">
    <location>
        <begin position="4"/>
        <end position="90"/>
    </location>
</feature>
<dbReference type="PANTHER" id="PTHR12697">
    <property type="entry name" value="PBS LYASE HEAT-LIKE PROTEIN"/>
    <property type="match status" value="1"/>
</dbReference>
<dbReference type="Pfam" id="PF13646">
    <property type="entry name" value="HEAT_2"/>
    <property type="match status" value="1"/>
</dbReference>
<dbReference type="InterPro" id="IPR011989">
    <property type="entry name" value="ARM-like"/>
</dbReference>
<dbReference type="Gene3D" id="1.25.10.10">
    <property type="entry name" value="Leucine-rich Repeat Variant"/>
    <property type="match status" value="1"/>
</dbReference>
<accession>A0A4R4EEY2</accession>
<dbReference type="PANTHER" id="PTHR12697:SF37">
    <property type="entry name" value="CONSERVED VIRULENCE FACTOR C"/>
    <property type="match status" value="1"/>
</dbReference>
<keyword evidence="4" id="KW-1185">Reference proteome</keyword>
<reference evidence="3 4" key="1">
    <citation type="submission" date="2019-03" db="EMBL/GenBank/DDBJ databases">
        <authorList>
            <person name="Kim M.K.M."/>
        </authorList>
    </citation>
    <scope>NUCLEOTIDE SEQUENCE [LARGE SCALE GENOMIC DNA]</scope>
    <source>
        <strain evidence="3 4">18JY21-1</strain>
    </source>
</reference>
<evidence type="ECO:0000313" key="4">
    <source>
        <dbReference type="Proteomes" id="UP000295418"/>
    </source>
</evidence>